<sequence>MFVLQIKMILFIYGITGESYLLGIQVLTSFVIIIWSFLTTYLVLWLLNKVVPVRMNVIDELLGADYSDHNILHQGLNIERAVDILKNFDDIATDLDSTGQNLGHMMYLENVYGKGMKQKNRSESRALTRIFNVDVSSKDVIDYKKIS</sequence>
<keyword evidence="2" id="KW-0812">Transmembrane</keyword>
<proteinExistence type="predicted"/>
<evidence type="ECO:0000313" key="7">
    <source>
        <dbReference type="Proteomes" id="UP000675881"/>
    </source>
</evidence>
<evidence type="ECO:0000256" key="1">
    <source>
        <dbReference type="ARBA" id="ARBA00004141"/>
    </source>
</evidence>
<name>A0A7R8H617_LEPSM</name>
<evidence type="ECO:0000259" key="5">
    <source>
        <dbReference type="Pfam" id="PF00909"/>
    </source>
</evidence>
<dbReference type="InterPro" id="IPR024041">
    <property type="entry name" value="NH4_transpt_AmtB-like_dom"/>
</dbReference>
<protein>
    <submittedName>
        <fullName evidence="6">Amt</fullName>
    </submittedName>
</protein>
<dbReference type="Gene3D" id="1.10.3430.10">
    <property type="entry name" value="Ammonium transporter AmtB like domains"/>
    <property type="match status" value="1"/>
</dbReference>
<gene>
    <name evidence="6" type="ORF">LSAA_6392</name>
</gene>
<feature type="domain" description="Ammonium transporter AmtB-like" evidence="5">
    <location>
        <begin position="15"/>
        <end position="70"/>
    </location>
</feature>
<keyword evidence="7" id="KW-1185">Reference proteome</keyword>
<dbReference type="InterPro" id="IPR029020">
    <property type="entry name" value="Ammonium/urea_transptr"/>
</dbReference>
<dbReference type="Pfam" id="PF00909">
    <property type="entry name" value="Ammonium_transp"/>
    <property type="match status" value="1"/>
</dbReference>
<dbReference type="GO" id="GO:0008519">
    <property type="term" value="F:ammonium channel activity"/>
    <property type="evidence" value="ECO:0007669"/>
    <property type="project" value="InterPro"/>
</dbReference>
<evidence type="ECO:0000313" key="6">
    <source>
        <dbReference type="EMBL" id="CAF2877788.1"/>
    </source>
</evidence>
<evidence type="ECO:0000256" key="3">
    <source>
        <dbReference type="ARBA" id="ARBA00022989"/>
    </source>
</evidence>
<dbReference type="AlphaFoldDB" id="A0A7R8H617"/>
<comment type="subcellular location">
    <subcellularLocation>
        <location evidence="1">Membrane</location>
        <topology evidence="1">Multi-pass membrane protein</topology>
    </subcellularLocation>
</comment>
<reference evidence="6" key="1">
    <citation type="submission" date="2021-02" db="EMBL/GenBank/DDBJ databases">
        <authorList>
            <person name="Bekaert M."/>
        </authorList>
    </citation>
    <scope>NUCLEOTIDE SEQUENCE</scope>
    <source>
        <strain evidence="6">IoA-00</strain>
    </source>
</reference>
<dbReference type="Proteomes" id="UP000675881">
    <property type="component" value="Chromosome 2"/>
</dbReference>
<keyword evidence="4" id="KW-0472">Membrane</keyword>
<evidence type="ECO:0000256" key="2">
    <source>
        <dbReference type="ARBA" id="ARBA00022692"/>
    </source>
</evidence>
<evidence type="ECO:0000256" key="4">
    <source>
        <dbReference type="ARBA" id="ARBA00023136"/>
    </source>
</evidence>
<keyword evidence="3" id="KW-1133">Transmembrane helix</keyword>
<dbReference type="OrthoDB" id="534912at2759"/>
<dbReference type="EMBL" id="HG994581">
    <property type="protein sequence ID" value="CAF2877788.1"/>
    <property type="molecule type" value="Genomic_DNA"/>
</dbReference>
<organism evidence="6 7">
    <name type="scientific">Lepeophtheirus salmonis</name>
    <name type="common">Salmon louse</name>
    <name type="synonym">Caligus salmonis</name>
    <dbReference type="NCBI Taxonomy" id="72036"/>
    <lineage>
        <taxon>Eukaryota</taxon>
        <taxon>Metazoa</taxon>
        <taxon>Ecdysozoa</taxon>
        <taxon>Arthropoda</taxon>
        <taxon>Crustacea</taxon>
        <taxon>Multicrustacea</taxon>
        <taxon>Hexanauplia</taxon>
        <taxon>Copepoda</taxon>
        <taxon>Siphonostomatoida</taxon>
        <taxon>Caligidae</taxon>
        <taxon>Lepeophtheirus</taxon>
    </lineage>
</organism>
<accession>A0A7R8H617</accession>
<dbReference type="GO" id="GO:0016020">
    <property type="term" value="C:membrane"/>
    <property type="evidence" value="ECO:0007669"/>
    <property type="project" value="UniProtKB-SubCell"/>
</dbReference>